<name>A0A2I0UEG5_LIMLA</name>
<gene>
    <name evidence="1" type="ORF">llap_5257</name>
</gene>
<reference evidence="2" key="1">
    <citation type="submission" date="2017-11" db="EMBL/GenBank/DDBJ databases">
        <authorList>
            <person name="Lima N.C."/>
            <person name="Parody-Merino A.M."/>
            <person name="Battley P.F."/>
            <person name="Fidler A.E."/>
            <person name="Prosdocimi F."/>
        </authorList>
    </citation>
    <scope>NUCLEOTIDE SEQUENCE [LARGE SCALE GENOMIC DNA]</scope>
</reference>
<evidence type="ECO:0000313" key="1">
    <source>
        <dbReference type="EMBL" id="PKU44425.1"/>
    </source>
</evidence>
<dbReference type="EMBL" id="KZ505827">
    <property type="protein sequence ID" value="PKU44425.1"/>
    <property type="molecule type" value="Genomic_DNA"/>
</dbReference>
<dbReference type="PANTHER" id="PTHR33332">
    <property type="entry name" value="REVERSE TRANSCRIPTASE DOMAIN-CONTAINING PROTEIN"/>
    <property type="match status" value="1"/>
</dbReference>
<organism evidence="1 2">
    <name type="scientific">Limosa lapponica baueri</name>
    <dbReference type="NCBI Taxonomy" id="1758121"/>
    <lineage>
        <taxon>Eukaryota</taxon>
        <taxon>Metazoa</taxon>
        <taxon>Chordata</taxon>
        <taxon>Craniata</taxon>
        <taxon>Vertebrata</taxon>
        <taxon>Euteleostomi</taxon>
        <taxon>Archelosauria</taxon>
        <taxon>Archosauria</taxon>
        <taxon>Dinosauria</taxon>
        <taxon>Saurischia</taxon>
        <taxon>Theropoda</taxon>
        <taxon>Coelurosauria</taxon>
        <taxon>Aves</taxon>
        <taxon>Neognathae</taxon>
        <taxon>Neoaves</taxon>
        <taxon>Charadriiformes</taxon>
        <taxon>Scolopacidae</taxon>
        <taxon>Limosa</taxon>
    </lineage>
</organism>
<dbReference type="PRINTS" id="PR01345">
    <property type="entry name" value="CERVTRCPTASE"/>
</dbReference>
<dbReference type="AlphaFoldDB" id="A0A2I0UEG5"/>
<keyword evidence="2" id="KW-1185">Reference proteome</keyword>
<dbReference type="Proteomes" id="UP000233556">
    <property type="component" value="Unassembled WGS sequence"/>
</dbReference>
<dbReference type="OrthoDB" id="9036313at2759"/>
<evidence type="ECO:0000313" key="2">
    <source>
        <dbReference type="Proteomes" id="UP000233556"/>
    </source>
</evidence>
<reference evidence="2" key="2">
    <citation type="submission" date="2017-12" db="EMBL/GenBank/DDBJ databases">
        <title>Genome sequence of the Bar-tailed Godwit (Limosa lapponica baueri).</title>
        <authorList>
            <person name="Lima N.C.B."/>
            <person name="Parody-Merino A.M."/>
            <person name="Battley P.F."/>
            <person name="Fidler A.E."/>
            <person name="Prosdocimi F."/>
        </authorList>
    </citation>
    <scope>NUCLEOTIDE SEQUENCE [LARGE SCALE GENOMIC DNA]</scope>
</reference>
<proteinExistence type="predicted"/>
<evidence type="ECO:0008006" key="3">
    <source>
        <dbReference type="Google" id="ProtNLM"/>
    </source>
</evidence>
<accession>A0A2I0UEG5</accession>
<protein>
    <recommendedName>
        <fullName evidence="3">Rna-directed dna polymerase from mobile element jockey-like</fullName>
    </recommendedName>
</protein>
<sequence>MKLKGSLGCSDHELGEFKIPRALRRAYSKLTALDFRRKDFGLFRDLLGKLPWDKALEGRGAQEILYDIQRELDKVNRWACANLMKVNKAKCKILHLGQGNPKHRYRLCREWMESSSEEKDLGVLVDEKLSVTQQCVLAAQKANHILDCIKRSTTSRLREVIASSALVRPYQEYCFQLSPQHKKDMDMLK</sequence>